<evidence type="ECO:0000256" key="1">
    <source>
        <dbReference type="SAM" id="MobiDB-lite"/>
    </source>
</evidence>
<reference evidence="2 3" key="1">
    <citation type="submission" date="2021-06" db="EMBL/GenBank/DDBJ databases">
        <title>Caerostris darwini draft genome.</title>
        <authorList>
            <person name="Kono N."/>
            <person name="Arakawa K."/>
        </authorList>
    </citation>
    <scope>NUCLEOTIDE SEQUENCE [LARGE SCALE GENOMIC DNA]</scope>
</reference>
<evidence type="ECO:0000313" key="3">
    <source>
        <dbReference type="Proteomes" id="UP001054837"/>
    </source>
</evidence>
<dbReference type="EMBL" id="BPLQ01001054">
    <property type="protein sequence ID" value="GIX77830.1"/>
    <property type="molecule type" value="Genomic_DNA"/>
</dbReference>
<name>A0AAV4MZB7_9ARAC</name>
<organism evidence="2 3">
    <name type="scientific">Caerostris darwini</name>
    <dbReference type="NCBI Taxonomy" id="1538125"/>
    <lineage>
        <taxon>Eukaryota</taxon>
        <taxon>Metazoa</taxon>
        <taxon>Ecdysozoa</taxon>
        <taxon>Arthropoda</taxon>
        <taxon>Chelicerata</taxon>
        <taxon>Arachnida</taxon>
        <taxon>Araneae</taxon>
        <taxon>Araneomorphae</taxon>
        <taxon>Entelegynae</taxon>
        <taxon>Araneoidea</taxon>
        <taxon>Araneidae</taxon>
        <taxon>Caerostris</taxon>
    </lineage>
</organism>
<feature type="region of interest" description="Disordered" evidence="1">
    <location>
        <begin position="93"/>
        <end position="117"/>
    </location>
</feature>
<comment type="caution">
    <text evidence="2">The sequence shown here is derived from an EMBL/GenBank/DDBJ whole genome shotgun (WGS) entry which is preliminary data.</text>
</comment>
<evidence type="ECO:0000313" key="2">
    <source>
        <dbReference type="EMBL" id="GIX77830.1"/>
    </source>
</evidence>
<feature type="region of interest" description="Disordered" evidence="1">
    <location>
        <begin position="18"/>
        <end position="45"/>
    </location>
</feature>
<dbReference type="AlphaFoldDB" id="A0AAV4MZB7"/>
<gene>
    <name evidence="2" type="ORF">CDAR_85161</name>
</gene>
<sequence length="348" mass="38150">MDDISTFLQVTPAADWNFQLPSSRSDDEDPLALGPPKGLPEDDSVRSSIIGCFGDGGGGAIRSVESEQLESFPSRDDISTFLQVTPTDWNFQLPSLRSDDGDPLALGPPQGLPEDDSVRSSIIGRLGDGDDISTFLQVTPADWNFQLPSSRSHDDKEILLLLSGLRRDCQRIAQCGHPSSDAGEAIRSVESEQLESFPSRGFMSDRCSFCGSDRWCAEKLVSPQSGWGNMRFAELRWISNPPNPLHFAHLGLISLSQYFAQTTNQGAEARQHVITADLTPSDHNPPFPTDDISTFLQATPADWNFQLPSILRSEMMRSSSCSRDSEGIGRGGLGAVIHHRMLWGWGDD</sequence>
<protein>
    <submittedName>
        <fullName evidence="2">Uncharacterized protein</fullName>
    </submittedName>
</protein>
<dbReference type="Proteomes" id="UP001054837">
    <property type="component" value="Unassembled WGS sequence"/>
</dbReference>
<proteinExistence type="predicted"/>
<accession>A0AAV4MZB7</accession>
<keyword evidence="3" id="KW-1185">Reference proteome</keyword>